<evidence type="ECO:0000256" key="1">
    <source>
        <dbReference type="SAM" id="MobiDB-lite"/>
    </source>
</evidence>
<feature type="region of interest" description="Disordered" evidence="1">
    <location>
        <begin position="81"/>
        <end position="104"/>
    </location>
</feature>
<organism evidence="2">
    <name type="scientific">Oryza punctata</name>
    <name type="common">Red rice</name>
    <dbReference type="NCBI Taxonomy" id="4537"/>
    <lineage>
        <taxon>Eukaryota</taxon>
        <taxon>Viridiplantae</taxon>
        <taxon>Streptophyta</taxon>
        <taxon>Embryophyta</taxon>
        <taxon>Tracheophyta</taxon>
        <taxon>Spermatophyta</taxon>
        <taxon>Magnoliopsida</taxon>
        <taxon>Liliopsida</taxon>
        <taxon>Poales</taxon>
        <taxon>Poaceae</taxon>
        <taxon>BOP clade</taxon>
        <taxon>Oryzoideae</taxon>
        <taxon>Oryzeae</taxon>
        <taxon>Oryzinae</taxon>
        <taxon>Oryza</taxon>
    </lineage>
</organism>
<dbReference type="AlphaFoldDB" id="A0A0E0K9Y4"/>
<dbReference type="EnsemblPlants" id="OPUNC03G06480.3">
    <property type="protein sequence ID" value="OPUNC03G06480.3"/>
    <property type="gene ID" value="OPUNC03G06480"/>
</dbReference>
<keyword evidence="3" id="KW-1185">Reference proteome</keyword>
<dbReference type="Proteomes" id="UP000026962">
    <property type="component" value="Chromosome 3"/>
</dbReference>
<evidence type="ECO:0000313" key="2">
    <source>
        <dbReference type="EnsemblPlants" id="OPUNC03G06480.3"/>
    </source>
</evidence>
<dbReference type="Gene3D" id="3.30.1330.30">
    <property type="match status" value="1"/>
</dbReference>
<proteinExistence type="predicted"/>
<evidence type="ECO:0000313" key="3">
    <source>
        <dbReference type="Proteomes" id="UP000026962"/>
    </source>
</evidence>
<sequence>MAARLVHRWAPTSRTAPGREEREVEKVTNPLFEKSRRSLESVVRCRPRRTCIKWSKVVLIQRLKVPTALNLFTRTLDKNLGTMASDMSSSNDDCSSENKSDRKG</sequence>
<feature type="compositionally biased region" description="Basic and acidic residues" evidence="1">
    <location>
        <begin position="17"/>
        <end position="26"/>
    </location>
</feature>
<name>A0A0E0K9Y4_ORYPU</name>
<dbReference type="InterPro" id="IPR029064">
    <property type="entry name" value="Ribosomal_eL30-like_sf"/>
</dbReference>
<protein>
    <submittedName>
        <fullName evidence="2">Uncharacterized protein</fullName>
    </submittedName>
</protein>
<accession>A0A0E0K9Y4</accession>
<reference evidence="2" key="2">
    <citation type="submission" date="2018-05" db="EMBL/GenBank/DDBJ databases">
        <title>OpunRS2 (Oryza punctata Reference Sequence Version 2).</title>
        <authorList>
            <person name="Zhang J."/>
            <person name="Kudrna D."/>
            <person name="Lee S."/>
            <person name="Talag J."/>
            <person name="Welchert J."/>
            <person name="Wing R.A."/>
        </authorList>
    </citation>
    <scope>NUCLEOTIDE SEQUENCE [LARGE SCALE GENOMIC DNA]</scope>
</reference>
<dbReference type="HOGENOM" id="CLU_2254525_0_0_1"/>
<dbReference type="Gramene" id="OPUNC03G06480.3">
    <property type="protein sequence ID" value="OPUNC03G06480.3"/>
    <property type="gene ID" value="OPUNC03G06480"/>
</dbReference>
<feature type="region of interest" description="Disordered" evidence="1">
    <location>
        <begin position="1"/>
        <end position="26"/>
    </location>
</feature>
<reference evidence="2" key="1">
    <citation type="submission" date="2015-04" db="UniProtKB">
        <authorList>
            <consortium name="EnsemblPlants"/>
        </authorList>
    </citation>
    <scope>IDENTIFICATION</scope>
</reference>